<dbReference type="Proteomes" id="UP000749293">
    <property type="component" value="Unassembled WGS sequence"/>
</dbReference>
<gene>
    <name evidence="1" type="ORF">GMORB2_4618</name>
</gene>
<dbReference type="RefSeq" id="XP_035318140.1">
    <property type="nucleotide sequence ID" value="XM_035466592.1"/>
</dbReference>
<dbReference type="EMBL" id="JAANYQ010000023">
    <property type="protein sequence ID" value="KAF4119488.1"/>
    <property type="molecule type" value="Genomic_DNA"/>
</dbReference>
<dbReference type="AlphaFoldDB" id="A0A9P4YPR6"/>
<organism evidence="1 2">
    <name type="scientific">Geosmithia morbida</name>
    <dbReference type="NCBI Taxonomy" id="1094350"/>
    <lineage>
        <taxon>Eukaryota</taxon>
        <taxon>Fungi</taxon>
        <taxon>Dikarya</taxon>
        <taxon>Ascomycota</taxon>
        <taxon>Pezizomycotina</taxon>
        <taxon>Sordariomycetes</taxon>
        <taxon>Hypocreomycetidae</taxon>
        <taxon>Hypocreales</taxon>
        <taxon>Bionectriaceae</taxon>
        <taxon>Geosmithia</taxon>
    </lineage>
</organism>
<comment type="caution">
    <text evidence="1">The sequence shown here is derived from an EMBL/GenBank/DDBJ whole genome shotgun (WGS) entry which is preliminary data.</text>
</comment>
<reference evidence="1" key="1">
    <citation type="submission" date="2020-03" db="EMBL/GenBank/DDBJ databases">
        <title>Site-based positive gene gene selection in Geosmithia morbida across the United States reveals a broad range of putative effectors and factors for local host and environmental adapation.</title>
        <authorList>
            <person name="Onufrak A."/>
            <person name="Murdoch R.W."/>
            <person name="Gazis R."/>
            <person name="Huff M."/>
            <person name="Staton M."/>
            <person name="Klingeman W."/>
            <person name="Hadziabdic D."/>
        </authorList>
    </citation>
    <scope>NUCLEOTIDE SEQUENCE</scope>
    <source>
        <strain evidence="1">1262</strain>
    </source>
</reference>
<dbReference type="GeneID" id="55970846"/>
<keyword evidence="2" id="KW-1185">Reference proteome</keyword>
<evidence type="ECO:0000313" key="2">
    <source>
        <dbReference type="Proteomes" id="UP000749293"/>
    </source>
</evidence>
<evidence type="ECO:0000313" key="1">
    <source>
        <dbReference type="EMBL" id="KAF4119488.1"/>
    </source>
</evidence>
<accession>A0A9P4YPR6</accession>
<sequence length="48" mass="4909">MSRCLIRQAASRWGSTTSCFRWAAAAAAAAASESAAMSATLPLPPSHS</sequence>
<protein>
    <submittedName>
        <fullName evidence="1">Uncharacterized protein</fullName>
    </submittedName>
</protein>
<name>A0A9P4YPR6_9HYPO</name>
<proteinExistence type="predicted"/>